<gene>
    <name evidence="1" type="ORF">WKI58_11060</name>
</gene>
<proteinExistence type="predicted"/>
<organism evidence="1 2">
    <name type="scientific">Streptomyces pratisoli</name>
    <dbReference type="NCBI Taxonomy" id="3139917"/>
    <lineage>
        <taxon>Bacteria</taxon>
        <taxon>Bacillati</taxon>
        <taxon>Actinomycetota</taxon>
        <taxon>Actinomycetes</taxon>
        <taxon>Kitasatosporales</taxon>
        <taxon>Streptomycetaceae</taxon>
        <taxon>Streptomyces</taxon>
    </lineage>
</organism>
<comment type="caution">
    <text evidence="1">The sequence shown here is derived from an EMBL/GenBank/DDBJ whole genome shotgun (WGS) entry which is preliminary data.</text>
</comment>
<name>A0ACC6QFJ4_9ACTN</name>
<dbReference type="Proteomes" id="UP001375539">
    <property type="component" value="Unassembled WGS sequence"/>
</dbReference>
<sequence>MTTDTKAGPALHAGALRARHVVFFVVAAAAPLGFSVGALPLAIGRGGIGTAGMFLVCGAMFAIFAVGYVAMARHVRRVGGLYLYVAEGLGRPLGLGVAFVAVLSYAAAATGAIGLFAVLARDMVHDLFRVSTPWLLWALIATVAMAVLGLLRVELNARVLGIVITGELAVLLVVALAITTHGGAHGLSGAAFAPEQVFGSHTGVMLAAAIAAFAGFESTVLFSEEVRDPARTIGRATFAAIAVLALFYAFISWSGIQAFGDSGAVTVGSDEPTDMLFTAAREFAGVWVAKAMQVLVVTSWLASILTFHNAATRYVLALGRDGVLPKAAAAVHPRLGSPWVASGGHSLLTLAVVLACAVTRSDPYEVLFLLGSAPAVIGLPLMNVLAAFAIFAYFLRNRHGLPAWQVLLCPLAAGLALLAANWLIIADTQQLTGRSDSSNVLLPLLVLAVLAAGCARGAWLRWRRPAVYRAIGRTEPLL</sequence>
<evidence type="ECO:0000313" key="1">
    <source>
        <dbReference type="EMBL" id="MEJ8657061.1"/>
    </source>
</evidence>
<protein>
    <submittedName>
        <fullName evidence="1">APC family permease</fullName>
    </submittedName>
</protein>
<reference evidence="1" key="1">
    <citation type="submission" date="2024-03" db="EMBL/GenBank/DDBJ databases">
        <title>Novel Streptomyces species of biotechnological and ecological value are a feature of Machair soil.</title>
        <authorList>
            <person name="Prole J.R."/>
            <person name="Goodfellow M."/>
            <person name="Allenby N."/>
            <person name="Ward A.C."/>
        </authorList>
    </citation>
    <scope>NUCLEOTIDE SEQUENCE</scope>
    <source>
        <strain evidence="1">MS1.AVA.4</strain>
    </source>
</reference>
<dbReference type="EMBL" id="JBBKAI010000002">
    <property type="protein sequence ID" value="MEJ8657061.1"/>
    <property type="molecule type" value="Genomic_DNA"/>
</dbReference>
<evidence type="ECO:0000313" key="2">
    <source>
        <dbReference type="Proteomes" id="UP001375539"/>
    </source>
</evidence>
<accession>A0ACC6QFJ4</accession>
<keyword evidence="2" id="KW-1185">Reference proteome</keyword>